<evidence type="ECO:0000256" key="1">
    <source>
        <dbReference type="SAM" id="MobiDB-lite"/>
    </source>
</evidence>
<dbReference type="EMBL" id="CP004393">
    <property type="protein sequence ID" value="AJE45162.1"/>
    <property type="molecule type" value="Genomic_DNA"/>
</dbReference>
<protein>
    <submittedName>
        <fullName evidence="2">Uncharacterized protein</fullName>
    </submittedName>
</protein>
<dbReference type="InterPro" id="IPR021395">
    <property type="entry name" value="DUF3035"/>
</dbReference>
<dbReference type="KEGG" id="cid:P73_0447"/>
<proteinExistence type="predicted"/>
<sequence length="155" mass="16141">MCLLAFAALVACSKGGDPLPNAVVAGPDEFRVVPVKPLQQPATFSSLPAPTPGGTNLTDPSPKADAIIALGGRPSQAGGADGGIVNYASRYGVDPAIRAGLAQEDERRAGGRRGWLGLGAKKYERAYRGHALEPYEELLRLRDLGVDVPSAPPRD</sequence>
<keyword evidence="3" id="KW-1185">Reference proteome</keyword>
<feature type="region of interest" description="Disordered" evidence="1">
    <location>
        <begin position="41"/>
        <end position="63"/>
    </location>
</feature>
<accession>A0A0B5DY91</accession>
<feature type="compositionally biased region" description="Polar residues" evidence="1">
    <location>
        <begin position="41"/>
        <end position="59"/>
    </location>
</feature>
<evidence type="ECO:0000313" key="3">
    <source>
        <dbReference type="Proteomes" id="UP000031521"/>
    </source>
</evidence>
<dbReference type="STRING" id="1208324.P73_0447"/>
<name>A0A0B5DY91_9RHOB</name>
<dbReference type="HOGENOM" id="CLU_1585271_0_0_5"/>
<reference evidence="2 3" key="1">
    <citation type="journal article" date="2014" name="Int. J. Syst. Evol. Microbiol.">
        <title>Celeribacter indicus sp. nov., a polycyclic aromatic hydrocarbon-degrading bacterium from deep-sea sediment and reclassification of Huaishuia halophila as Celeribacter halophilus comb. nov.</title>
        <authorList>
            <person name="Lai Q."/>
            <person name="Cao J."/>
            <person name="Yuan J."/>
            <person name="Li F."/>
            <person name="Shao Z."/>
        </authorList>
    </citation>
    <scope>NUCLEOTIDE SEQUENCE [LARGE SCALE GENOMIC DNA]</scope>
    <source>
        <strain evidence="2">P73</strain>
    </source>
</reference>
<dbReference type="AlphaFoldDB" id="A0A0B5DY91"/>
<evidence type="ECO:0000313" key="2">
    <source>
        <dbReference type="EMBL" id="AJE45162.1"/>
    </source>
</evidence>
<dbReference type="Pfam" id="PF11233">
    <property type="entry name" value="DUF3035"/>
    <property type="match status" value="1"/>
</dbReference>
<organism evidence="2 3">
    <name type="scientific">Celeribacter indicus</name>
    <dbReference type="NCBI Taxonomy" id="1208324"/>
    <lineage>
        <taxon>Bacteria</taxon>
        <taxon>Pseudomonadati</taxon>
        <taxon>Pseudomonadota</taxon>
        <taxon>Alphaproteobacteria</taxon>
        <taxon>Rhodobacterales</taxon>
        <taxon>Roseobacteraceae</taxon>
        <taxon>Celeribacter</taxon>
    </lineage>
</organism>
<dbReference type="Proteomes" id="UP000031521">
    <property type="component" value="Chromosome"/>
</dbReference>
<gene>
    <name evidence="2" type="ORF">P73_0447</name>
</gene>